<keyword evidence="3" id="KW-1133">Transmembrane helix</keyword>
<dbReference type="GO" id="GO:0016020">
    <property type="term" value="C:membrane"/>
    <property type="evidence" value="ECO:0007669"/>
    <property type="project" value="InterPro"/>
</dbReference>
<dbReference type="InterPro" id="IPR000462">
    <property type="entry name" value="CDP-OH_P_trans"/>
</dbReference>
<reference evidence="4 5" key="1">
    <citation type="submission" date="2021-01" db="EMBL/GenBank/DDBJ databases">
        <title>Whole genome shotgun sequence of Planobispora longispora NBRC 13918.</title>
        <authorList>
            <person name="Komaki H."/>
            <person name="Tamura T."/>
        </authorList>
    </citation>
    <scope>NUCLEOTIDE SEQUENCE [LARGE SCALE GENOMIC DNA]</scope>
    <source>
        <strain evidence="4 5">NBRC 13918</strain>
    </source>
</reference>
<accession>A0A8J3RLD6</accession>
<comment type="caution">
    <text evidence="4">The sequence shown here is derived from an EMBL/GenBank/DDBJ whole genome shotgun (WGS) entry which is preliminary data.</text>
</comment>
<evidence type="ECO:0000313" key="4">
    <source>
        <dbReference type="EMBL" id="GIH75744.1"/>
    </source>
</evidence>
<dbReference type="Proteomes" id="UP000616724">
    <property type="component" value="Unassembled WGS sequence"/>
</dbReference>
<protein>
    <recommendedName>
        <fullName evidence="6">CDP-alcohol phosphatidyltransferase</fullName>
    </recommendedName>
</protein>
<dbReference type="EMBL" id="BOOH01000018">
    <property type="protein sequence ID" value="GIH75744.1"/>
    <property type="molecule type" value="Genomic_DNA"/>
</dbReference>
<evidence type="ECO:0000256" key="2">
    <source>
        <dbReference type="RuleBase" id="RU003750"/>
    </source>
</evidence>
<keyword evidence="1 2" id="KW-0808">Transferase</keyword>
<dbReference type="Gene3D" id="1.20.120.1760">
    <property type="match status" value="1"/>
</dbReference>
<keyword evidence="5" id="KW-1185">Reference proteome</keyword>
<dbReference type="GO" id="GO:0008654">
    <property type="term" value="P:phospholipid biosynthetic process"/>
    <property type="evidence" value="ECO:0007669"/>
    <property type="project" value="InterPro"/>
</dbReference>
<feature type="transmembrane region" description="Helical" evidence="3">
    <location>
        <begin position="44"/>
        <end position="71"/>
    </location>
</feature>
<feature type="transmembrane region" description="Helical" evidence="3">
    <location>
        <begin position="123"/>
        <end position="141"/>
    </location>
</feature>
<evidence type="ECO:0000313" key="5">
    <source>
        <dbReference type="Proteomes" id="UP000616724"/>
    </source>
</evidence>
<gene>
    <name evidence="4" type="ORF">Plo01_21730</name>
</gene>
<proteinExistence type="inferred from homology"/>
<feature type="transmembrane region" description="Helical" evidence="3">
    <location>
        <begin position="261"/>
        <end position="278"/>
    </location>
</feature>
<name>A0A8J3RLD6_9ACTN</name>
<comment type="similarity">
    <text evidence="2">Belongs to the CDP-alcohol phosphatidyltransferase class-I family.</text>
</comment>
<dbReference type="PROSITE" id="PS00379">
    <property type="entry name" value="CDP_ALCOHOL_P_TRANSF"/>
    <property type="match status" value="1"/>
</dbReference>
<keyword evidence="3" id="KW-0472">Membrane</keyword>
<evidence type="ECO:0000256" key="3">
    <source>
        <dbReference type="SAM" id="Phobius"/>
    </source>
</evidence>
<dbReference type="InterPro" id="IPR043130">
    <property type="entry name" value="CDP-OH_PTrfase_TM_dom"/>
</dbReference>
<evidence type="ECO:0000256" key="1">
    <source>
        <dbReference type="ARBA" id="ARBA00022679"/>
    </source>
</evidence>
<dbReference type="AlphaFoldDB" id="A0A8J3RLD6"/>
<dbReference type="GO" id="GO:0016780">
    <property type="term" value="F:phosphotransferase activity, for other substituted phosphate groups"/>
    <property type="evidence" value="ECO:0007669"/>
    <property type="project" value="InterPro"/>
</dbReference>
<evidence type="ECO:0008006" key="6">
    <source>
        <dbReference type="Google" id="ProtNLM"/>
    </source>
</evidence>
<dbReference type="Pfam" id="PF01066">
    <property type="entry name" value="CDP-OH_P_transf"/>
    <property type="match status" value="1"/>
</dbReference>
<keyword evidence="3" id="KW-0812">Transmembrane</keyword>
<sequence>MDDVHAVRKPRDSWWTVFLVDPVACRLTLLVADRTAITPNGLTGVSMALGVTAAISFALGQLAAGAALFYLSFMVDCTDGKIARLKGTGTPFGLWVDYMGDRIRVICCAAGLASGQYAVTGDVAYILLGAGVTVLDLFRYVNAPQMKRVREVVRENRAQREPAGEHLARQDPAGENRVPCDPGPAEVAAVLNEAAALIREASAQPHPGAHRVLRLYRRIGRFLGRHRVRPHLMSGIEFHAAVFVAAPLLGSWALLPVSTGAGALLLLNEIFLIYVLWLSTRTAPASPIPQRLPV</sequence>
<feature type="transmembrane region" description="Helical" evidence="3">
    <location>
        <begin position="235"/>
        <end position="255"/>
    </location>
</feature>
<organism evidence="4 5">
    <name type="scientific">Planobispora longispora</name>
    <dbReference type="NCBI Taxonomy" id="28887"/>
    <lineage>
        <taxon>Bacteria</taxon>
        <taxon>Bacillati</taxon>
        <taxon>Actinomycetota</taxon>
        <taxon>Actinomycetes</taxon>
        <taxon>Streptosporangiales</taxon>
        <taxon>Streptosporangiaceae</taxon>
        <taxon>Planobispora</taxon>
    </lineage>
</organism>
<dbReference type="InterPro" id="IPR048254">
    <property type="entry name" value="CDP_ALCOHOL_P_TRANSF_CS"/>
</dbReference>